<gene>
    <name evidence="2" type="primary">AKD1_3</name>
    <name evidence="2" type="ORF">Ciccas_002777</name>
</gene>
<evidence type="ECO:0000313" key="2">
    <source>
        <dbReference type="EMBL" id="KAL3318559.1"/>
    </source>
</evidence>
<feature type="region of interest" description="Disordered" evidence="1">
    <location>
        <begin position="583"/>
        <end position="625"/>
    </location>
</feature>
<accession>A0ABD2QGA9</accession>
<keyword evidence="2" id="KW-0418">Kinase</keyword>
<evidence type="ECO:0000313" key="3">
    <source>
        <dbReference type="Proteomes" id="UP001626550"/>
    </source>
</evidence>
<dbReference type="GO" id="GO:0016301">
    <property type="term" value="F:kinase activity"/>
    <property type="evidence" value="ECO:0007669"/>
    <property type="project" value="UniProtKB-KW"/>
</dbReference>
<evidence type="ECO:0000256" key="1">
    <source>
        <dbReference type="SAM" id="MobiDB-lite"/>
    </source>
</evidence>
<feature type="compositionally biased region" description="Acidic residues" evidence="1">
    <location>
        <begin position="284"/>
        <end position="295"/>
    </location>
</feature>
<proteinExistence type="predicted"/>
<comment type="caution">
    <text evidence="2">The sequence shown here is derived from an EMBL/GenBank/DDBJ whole genome shotgun (WGS) entry which is preliminary data.</text>
</comment>
<dbReference type="EMBL" id="JBJKFK010000230">
    <property type="protein sequence ID" value="KAL3318559.1"/>
    <property type="molecule type" value="Genomic_DNA"/>
</dbReference>
<feature type="compositionally biased region" description="Basic and acidic residues" evidence="1">
    <location>
        <begin position="583"/>
        <end position="593"/>
    </location>
</feature>
<feature type="compositionally biased region" description="Acidic residues" evidence="1">
    <location>
        <begin position="608"/>
        <end position="625"/>
    </location>
</feature>
<keyword evidence="3" id="KW-1185">Reference proteome</keyword>
<name>A0ABD2QGA9_9PLAT</name>
<sequence length="625" mass="71935">MQTELGNSFREKLLSGEKIENASLVELIKKKLSAPECHHYGYVLDDFPIFSINTNPKTIEDQIDLLRKHELRPDIIIYLQLTDEDLANRIGSFRYDAATGKYVNAKHYTDLPTIAPPQVEKTVAPDKAPKKDEENLEFEEAGADDEVEEENEEENLDEEILKSHPDFPRIPQEEVDLYLKLPQSTEEEIFNMMQFFKQTVWPQLMPFMQELIPLNLINLDGNLSPIELFQTLMANFTNIHILPACVPIKFYGQKKKQMLQLGDIVPEVFDGKAPNEDSSKEMMEQSEGDEDELDGVENVSEHEEEQEDEEIPEDLEDEELFKTLSIKQLPAVSYRWKRSCFGRLCPVNLYNGKMTVGKIEFAVGFMGEIYLLADKNNFDLFLQNPRPYLSKPENPVRWALIGVPDICSEDVANILAIKHKACLIDVNVALRKVLRAQMRVKLEALLEDQDEKEKLIDPLLDSFCAKIDKHSLLNAREKLIFESDPAEEEEELMGKFKAALDEPILLDPEIYLSILESEMKARLSAMQDESASSGHWIILGLPPLREIWQAMCEREETIKQIMEERKELENKISQNAKARLLRDAKKQAAELKKQQKQQKKQQPKQADLGEEEGEDEAEDEEVRFV</sequence>
<keyword evidence="2" id="KW-0808">Transferase</keyword>
<feature type="region of interest" description="Disordered" evidence="1">
    <location>
        <begin position="269"/>
        <end position="315"/>
    </location>
</feature>
<dbReference type="InterPro" id="IPR027417">
    <property type="entry name" value="P-loop_NTPase"/>
</dbReference>
<feature type="region of interest" description="Disordered" evidence="1">
    <location>
        <begin position="122"/>
        <end position="157"/>
    </location>
</feature>
<reference evidence="2 3" key="1">
    <citation type="submission" date="2024-11" db="EMBL/GenBank/DDBJ databases">
        <title>Adaptive evolution of stress response genes in parasites aligns with host niche diversity.</title>
        <authorList>
            <person name="Hahn C."/>
            <person name="Resl P."/>
        </authorList>
    </citation>
    <scope>NUCLEOTIDE SEQUENCE [LARGE SCALE GENOMIC DNA]</scope>
    <source>
        <strain evidence="2">EGGRZ-B1_66</strain>
        <tissue evidence="2">Body</tissue>
    </source>
</reference>
<organism evidence="2 3">
    <name type="scientific">Cichlidogyrus casuarinus</name>
    <dbReference type="NCBI Taxonomy" id="1844966"/>
    <lineage>
        <taxon>Eukaryota</taxon>
        <taxon>Metazoa</taxon>
        <taxon>Spiralia</taxon>
        <taxon>Lophotrochozoa</taxon>
        <taxon>Platyhelminthes</taxon>
        <taxon>Monogenea</taxon>
        <taxon>Monopisthocotylea</taxon>
        <taxon>Dactylogyridea</taxon>
        <taxon>Ancyrocephalidae</taxon>
        <taxon>Cichlidogyrus</taxon>
    </lineage>
</organism>
<feature type="compositionally biased region" description="Acidic residues" evidence="1">
    <location>
        <begin position="302"/>
        <end position="315"/>
    </location>
</feature>
<dbReference type="Proteomes" id="UP001626550">
    <property type="component" value="Unassembled WGS sequence"/>
</dbReference>
<feature type="compositionally biased region" description="Basic and acidic residues" evidence="1">
    <location>
        <begin position="123"/>
        <end position="133"/>
    </location>
</feature>
<dbReference type="AlphaFoldDB" id="A0ABD2QGA9"/>
<feature type="compositionally biased region" description="Basic and acidic residues" evidence="1">
    <location>
        <begin position="269"/>
        <end position="283"/>
    </location>
</feature>
<dbReference type="Gene3D" id="3.40.50.300">
    <property type="entry name" value="P-loop containing nucleotide triphosphate hydrolases"/>
    <property type="match status" value="1"/>
</dbReference>
<protein>
    <submittedName>
        <fullName evidence="2">Adenylate kinase</fullName>
    </submittedName>
</protein>
<feature type="compositionally biased region" description="Acidic residues" evidence="1">
    <location>
        <begin position="134"/>
        <end position="157"/>
    </location>
</feature>